<dbReference type="EC" id="2.5.1.78" evidence="3 7"/>
<sequence length="165" mass="17756">MSDFQLPIRPRTISKRRRIAVVASRFNSAFTDALVETCCKVLTEEGGDVTIDLHHVPGAFEIPVAVEAVARHSQVDAVIALGVILRGSTQHGDLIAESVTNALQTTANTHLVPVIHEVLLVNNEEQAAERTMGDKLNRGREAARAALQTIETMAKITKSAPSASL</sequence>
<evidence type="ECO:0000256" key="7">
    <source>
        <dbReference type="HAMAP-Rule" id="MF_00178"/>
    </source>
</evidence>
<evidence type="ECO:0000313" key="9">
    <source>
        <dbReference type="Proteomes" id="UP000475117"/>
    </source>
</evidence>
<proteinExistence type="inferred from homology"/>
<comment type="pathway">
    <text evidence="1 7">Cofactor biosynthesis; riboflavin biosynthesis; riboflavin from 2-hydroxy-3-oxobutyl phosphate and 5-amino-6-(D-ribitylamino)uracil: step 1/2.</text>
</comment>
<dbReference type="Pfam" id="PF00885">
    <property type="entry name" value="DMRL_synthase"/>
    <property type="match status" value="1"/>
</dbReference>
<dbReference type="GO" id="GO:0009349">
    <property type="term" value="C:riboflavin synthase complex"/>
    <property type="evidence" value="ECO:0007669"/>
    <property type="project" value="UniProtKB-UniRule"/>
</dbReference>
<dbReference type="NCBIfam" id="TIGR00114">
    <property type="entry name" value="lumazine-synth"/>
    <property type="match status" value="1"/>
</dbReference>
<keyword evidence="5 7" id="KW-0808">Transferase</keyword>
<dbReference type="Proteomes" id="UP000475117">
    <property type="component" value="Chromosome"/>
</dbReference>
<comment type="similarity">
    <text evidence="2 7">Belongs to the DMRL synthase family.</text>
</comment>
<dbReference type="KEGG" id="soa:G3M56_007830"/>
<feature type="binding site" evidence="7">
    <location>
        <position position="130"/>
    </location>
    <ligand>
        <name>(2S)-2-hydroxy-3-oxobutyl phosphate</name>
        <dbReference type="ChEBI" id="CHEBI:58830"/>
    </ligand>
</feature>
<dbReference type="AlphaFoldDB" id="A0A6B3L4R8"/>
<protein>
    <recommendedName>
        <fullName evidence="3 7">6,7-dimethyl-8-ribityllumazine synthase</fullName>
        <shortName evidence="7">DMRL synthase</shortName>
        <shortName evidence="7">LS</shortName>
        <shortName evidence="7">Lumazine synthase</shortName>
        <ecNumber evidence="3 7">2.5.1.78</ecNumber>
    </recommendedName>
</protein>
<dbReference type="GO" id="GO:0005829">
    <property type="term" value="C:cytosol"/>
    <property type="evidence" value="ECO:0007669"/>
    <property type="project" value="TreeGrafter"/>
</dbReference>
<dbReference type="RefSeq" id="WP_164361776.1">
    <property type="nucleotide sequence ID" value="NZ_CP066776.1"/>
</dbReference>
<dbReference type="HAMAP" id="MF_00178">
    <property type="entry name" value="Lumazine_synth"/>
    <property type="match status" value="1"/>
</dbReference>
<evidence type="ECO:0000256" key="4">
    <source>
        <dbReference type="ARBA" id="ARBA00022619"/>
    </source>
</evidence>
<feature type="binding site" evidence="7">
    <location>
        <begin position="59"/>
        <end position="61"/>
    </location>
    <ligand>
        <name>5-amino-6-(D-ribitylamino)uracil</name>
        <dbReference type="ChEBI" id="CHEBI:15934"/>
    </ligand>
</feature>
<feature type="binding site" evidence="7">
    <location>
        <begin position="83"/>
        <end position="85"/>
    </location>
    <ligand>
        <name>5-amino-6-(D-ribitylamino)uracil</name>
        <dbReference type="ChEBI" id="CHEBI:15934"/>
    </ligand>
</feature>
<comment type="function">
    <text evidence="7">Catalyzes the formation of 6,7-dimethyl-8-ribityllumazine by condensation of 5-amino-6-(D-ribitylamino)uracil with 3,4-dihydroxy-2-butanone 4-phosphate. This is the penultimate step in the biosynthesis of riboflavin.</text>
</comment>
<evidence type="ECO:0000256" key="5">
    <source>
        <dbReference type="ARBA" id="ARBA00022679"/>
    </source>
</evidence>
<dbReference type="SUPFAM" id="SSF52121">
    <property type="entry name" value="Lumazine synthase"/>
    <property type="match status" value="1"/>
</dbReference>
<evidence type="ECO:0000256" key="1">
    <source>
        <dbReference type="ARBA" id="ARBA00004917"/>
    </source>
</evidence>
<feature type="binding site" evidence="7">
    <location>
        <position position="116"/>
    </location>
    <ligand>
        <name>5-amino-6-(D-ribitylamino)uracil</name>
        <dbReference type="ChEBI" id="CHEBI:15934"/>
    </ligand>
</feature>
<name>A0A6B3L4R8_9BACT</name>
<organism evidence="8 9">
    <name type="scientific">Sulfuriroseicoccus oceanibius</name>
    <dbReference type="NCBI Taxonomy" id="2707525"/>
    <lineage>
        <taxon>Bacteria</taxon>
        <taxon>Pseudomonadati</taxon>
        <taxon>Verrucomicrobiota</taxon>
        <taxon>Verrucomicrobiia</taxon>
        <taxon>Verrucomicrobiales</taxon>
        <taxon>Verrucomicrobiaceae</taxon>
        <taxon>Sulfuriroseicoccus</taxon>
    </lineage>
</organism>
<dbReference type="Gene3D" id="3.40.50.960">
    <property type="entry name" value="Lumazine/riboflavin synthase"/>
    <property type="match status" value="1"/>
</dbReference>
<dbReference type="InterPro" id="IPR034964">
    <property type="entry name" value="LS"/>
</dbReference>
<keyword evidence="9" id="KW-1185">Reference proteome</keyword>
<dbReference type="CDD" id="cd09209">
    <property type="entry name" value="Lumazine_synthase-I"/>
    <property type="match status" value="1"/>
</dbReference>
<feature type="binding site" evidence="7">
    <location>
        <position position="26"/>
    </location>
    <ligand>
        <name>5-amino-6-(D-ribitylamino)uracil</name>
        <dbReference type="ChEBI" id="CHEBI:15934"/>
    </ligand>
</feature>
<keyword evidence="4 7" id="KW-0686">Riboflavin biosynthesis</keyword>
<dbReference type="InterPro" id="IPR036467">
    <property type="entry name" value="LS/RS_sf"/>
</dbReference>
<evidence type="ECO:0000313" key="8">
    <source>
        <dbReference type="EMBL" id="QQL43805.1"/>
    </source>
</evidence>
<gene>
    <name evidence="7 8" type="primary">ribH</name>
    <name evidence="8" type="ORF">G3M56_007830</name>
</gene>
<dbReference type="GO" id="GO:0009231">
    <property type="term" value="P:riboflavin biosynthetic process"/>
    <property type="evidence" value="ECO:0007669"/>
    <property type="project" value="UniProtKB-UniRule"/>
</dbReference>
<dbReference type="InterPro" id="IPR002180">
    <property type="entry name" value="LS/RS"/>
</dbReference>
<evidence type="ECO:0000256" key="6">
    <source>
        <dbReference type="ARBA" id="ARBA00048785"/>
    </source>
</evidence>
<feature type="binding site" evidence="7">
    <location>
        <begin position="88"/>
        <end position="89"/>
    </location>
    <ligand>
        <name>(2S)-2-hydroxy-3-oxobutyl phosphate</name>
        <dbReference type="ChEBI" id="CHEBI:58830"/>
    </ligand>
</feature>
<evidence type="ECO:0000256" key="2">
    <source>
        <dbReference type="ARBA" id="ARBA00007424"/>
    </source>
</evidence>
<dbReference type="GO" id="GO:0000906">
    <property type="term" value="F:6,7-dimethyl-8-ribityllumazine synthase activity"/>
    <property type="evidence" value="ECO:0007669"/>
    <property type="project" value="UniProtKB-UniRule"/>
</dbReference>
<accession>A0A6B3L4R8</accession>
<dbReference type="EMBL" id="CP066776">
    <property type="protein sequence ID" value="QQL43805.1"/>
    <property type="molecule type" value="Genomic_DNA"/>
</dbReference>
<comment type="catalytic activity">
    <reaction evidence="6 7">
        <text>(2S)-2-hydroxy-3-oxobutyl phosphate + 5-amino-6-(D-ribitylamino)uracil = 6,7-dimethyl-8-(1-D-ribityl)lumazine + phosphate + 2 H2O + H(+)</text>
        <dbReference type="Rhea" id="RHEA:26152"/>
        <dbReference type="ChEBI" id="CHEBI:15377"/>
        <dbReference type="ChEBI" id="CHEBI:15378"/>
        <dbReference type="ChEBI" id="CHEBI:15934"/>
        <dbReference type="ChEBI" id="CHEBI:43474"/>
        <dbReference type="ChEBI" id="CHEBI:58201"/>
        <dbReference type="ChEBI" id="CHEBI:58830"/>
        <dbReference type="EC" id="2.5.1.78"/>
    </reaction>
</comment>
<dbReference type="UniPathway" id="UPA00275">
    <property type="reaction ID" value="UER00404"/>
</dbReference>
<reference evidence="8 9" key="1">
    <citation type="submission" date="2020-12" db="EMBL/GenBank/DDBJ databases">
        <title>Sulforoseuscoccus oceanibium gen. nov., sp. nov., a representative of the phylum Verrucomicrobia with special cytoplasmic membrane, and proposal of Sulforoseuscoccusaceae fam. nov.</title>
        <authorList>
            <person name="Xi F."/>
        </authorList>
    </citation>
    <scope>NUCLEOTIDE SEQUENCE [LARGE SCALE GENOMIC DNA]</scope>
    <source>
        <strain evidence="8 9">T37</strain>
    </source>
</reference>
<feature type="active site" description="Proton donor" evidence="7">
    <location>
        <position position="91"/>
    </location>
</feature>
<evidence type="ECO:0000256" key="3">
    <source>
        <dbReference type="ARBA" id="ARBA00012664"/>
    </source>
</evidence>
<dbReference type="PANTHER" id="PTHR21058">
    <property type="entry name" value="6,7-DIMETHYL-8-RIBITYLLUMAZINE SYNTHASE DMRL SYNTHASE LUMAZINE SYNTHASE"/>
    <property type="match status" value="1"/>
</dbReference>
<dbReference type="PANTHER" id="PTHR21058:SF0">
    <property type="entry name" value="6,7-DIMETHYL-8-RIBITYLLUMAZINE SYNTHASE"/>
    <property type="match status" value="1"/>
</dbReference>